<feature type="non-terminal residue" evidence="10">
    <location>
        <position position="79"/>
    </location>
</feature>
<dbReference type="Gene3D" id="1.20.1070.10">
    <property type="entry name" value="Rhodopsin 7-helix transmembrane proteins"/>
    <property type="match status" value="1"/>
</dbReference>
<evidence type="ECO:0000256" key="5">
    <source>
        <dbReference type="ARBA" id="ARBA00023136"/>
    </source>
</evidence>
<keyword evidence="4" id="KW-0297">G-protein coupled receptor</keyword>
<dbReference type="PROSITE" id="PS50262">
    <property type="entry name" value="G_PROTEIN_RECEP_F1_2"/>
    <property type="match status" value="1"/>
</dbReference>
<dbReference type="EMBL" id="CABDUW010005959">
    <property type="protein sequence ID" value="VTJ91036.1"/>
    <property type="molecule type" value="Genomic_DNA"/>
</dbReference>
<keyword evidence="5 8" id="KW-0472">Membrane</keyword>
<evidence type="ECO:0000256" key="7">
    <source>
        <dbReference type="ARBA" id="ARBA00023224"/>
    </source>
</evidence>
<dbReference type="InterPro" id="IPR000276">
    <property type="entry name" value="GPCR_Rhodpsn"/>
</dbReference>
<evidence type="ECO:0000256" key="2">
    <source>
        <dbReference type="ARBA" id="ARBA00022692"/>
    </source>
</evidence>
<name>A0A5E4DAC3_MARMO</name>
<evidence type="ECO:0000256" key="6">
    <source>
        <dbReference type="ARBA" id="ARBA00023170"/>
    </source>
</evidence>
<dbReference type="SUPFAM" id="SSF81321">
    <property type="entry name" value="Family A G protein-coupled receptor-like"/>
    <property type="match status" value="1"/>
</dbReference>
<dbReference type="GO" id="GO:0016020">
    <property type="term" value="C:membrane"/>
    <property type="evidence" value="ECO:0007669"/>
    <property type="project" value="UniProtKB-SubCell"/>
</dbReference>
<comment type="subcellular location">
    <subcellularLocation>
        <location evidence="1">Membrane</location>
        <topology evidence="1">Multi-pass membrane protein</topology>
    </subcellularLocation>
</comment>
<feature type="non-terminal residue" evidence="10">
    <location>
        <position position="1"/>
    </location>
</feature>
<evidence type="ECO:0000256" key="8">
    <source>
        <dbReference type="SAM" id="Phobius"/>
    </source>
</evidence>
<evidence type="ECO:0000259" key="9">
    <source>
        <dbReference type="PROSITE" id="PS50262"/>
    </source>
</evidence>
<evidence type="ECO:0000313" key="10">
    <source>
        <dbReference type="EMBL" id="VTJ91036.1"/>
    </source>
</evidence>
<comment type="caution">
    <text evidence="10">The sequence shown here is derived from an EMBL/GenBank/DDBJ whole genome shotgun (WGS) entry which is preliminary data.</text>
</comment>
<reference evidence="10" key="1">
    <citation type="submission" date="2019-04" db="EMBL/GenBank/DDBJ databases">
        <authorList>
            <person name="Alioto T."/>
            <person name="Alioto T."/>
        </authorList>
    </citation>
    <scope>NUCLEOTIDE SEQUENCE [LARGE SCALE GENOMIC DNA]</scope>
</reference>
<evidence type="ECO:0000313" key="11">
    <source>
        <dbReference type="Proteomes" id="UP000335636"/>
    </source>
</evidence>
<sequence>ACFSTTTAPRLIVDALSQKKTISYNECMTQAFAAHFFGCMEIFVLILIAFDGYVAICKSLRYTTIMSHHVCHALVILAW</sequence>
<dbReference type="InterPro" id="IPR017452">
    <property type="entry name" value="GPCR_Rhodpsn_7TM"/>
</dbReference>
<keyword evidence="3 8" id="KW-1133">Transmembrane helix</keyword>
<dbReference type="AlphaFoldDB" id="A0A5E4DAC3"/>
<protein>
    <recommendedName>
        <fullName evidence="9">G-protein coupled receptors family 1 profile domain-containing protein</fullName>
    </recommendedName>
</protein>
<keyword evidence="11" id="KW-1185">Reference proteome</keyword>
<keyword evidence="7" id="KW-0807">Transducer</keyword>
<proteinExistence type="predicted"/>
<dbReference type="Proteomes" id="UP000335636">
    <property type="component" value="Unassembled WGS sequence"/>
</dbReference>
<evidence type="ECO:0000256" key="4">
    <source>
        <dbReference type="ARBA" id="ARBA00023040"/>
    </source>
</evidence>
<evidence type="ECO:0000256" key="1">
    <source>
        <dbReference type="ARBA" id="ARBA00004141"/>
    </source>
</evidence>
<keyword evidence="6" id="KW-0675">Receptor</keyword>
<keyword evidence="2 8" id="KW-0812">Transmembrane</keyword>
<dbReference type="Pfam" id="PF00001">
    <property type="entry name" value="7tm_1"/>
    <property type="match status" value="1"/>
</dbReference>
<organism evidence="10 11">
    <name type="scientific">Marmota monax</name>
    <name type="common">Woodchuck</name>
    <dbReference type="NCBI Taxonomy" id="9995"/>
    <lineage>
        <taxon>Eukaryota</taxon>
        <taxon>Metazoa</taxon>
        <taxon>Chordata</taxon>
        <taxon>Craniata</taxon>
        <taxon>Vertebrata</taxon>
        <taxon>Euteleostomi</taxon>
        <taxon>Mammalia</taxon>
        <taxon>Eutheria</taxon>
        <taxon>Euarchontoglires</taxon>
        <taxon>Glires</taxon>
        <taxon>Rodentia</taxon>
        <taxon>Sciuromorpha</taxon>
        <taxon>Sciuridae</taxon>
        <taxon>Xerinae</taxon>
        <taxon>Marmotini</taxon>
        <taxon>Marmota</taxon>
    </lineage>
</organism>
<evidence type="ECO:0000256" key="3">
    <source>
        <dbReference type="ARBA" id="ARBA00022989"/>
    </source>
</evidence>
<feature type="domain" description="G-protein coupled receptors family 1 profile" evidence="9">
    <location>
        <begin position="1"/>
        <end position="79"/>
    </location>
</feature>
<dbReference type="PANTHER" id="PTHR48002">
    <property type="entry name" value="OLFACTORY RECEPTOR"/>
    <property type="match status" value="1"/>
</dbReference>
<dbReference type="InterPro" id="IPR050427">
    <property type="entry name" value="Olfactory_Receptors"/>
</dbReference>
<accession>A0A5E4DAC3</accession>
<feature type="transmembrane region" description="Helical" evidence="8">
    <location>
        <begin position="32"/>
        <end position="56"/>
    </location>
</feature>
<gene>
    <name evidence="10" type="ORF">MONAX_5E004472</name>
</gene>
<dbReference type="GO" id="GO:0004930">
    <property type="term" value="F:G protein-coupled receptor activity"/>
    <property type="evidence" value="ECO:0007669"/>
    <property type="project" value="UniProtKB-KW"/>
</dbReference>